<organism evidence="3 4">
    <name type="scientific">Sedimentisphaera salicampi</name>
    <dbReference type="NCBI Taxonomy" id="1941349"/>
    <lineage>
        <taxon>Bacteria</taxon>
        <taxon>Pseudomonadati</taxon>
        <taxon>Planctomycetota</taxon>
        <taxon>Phycisphaerae</taxon>
        <taxon>Sedimentisphaerales</taxon>
        <taxon>Sedimentisphaeraceae</taxon>
        <taxon>Sedimentisphaera</taxon>
    </lineage>
</organism>
<evidence type="ECO:0000313" key="4">
    <source>
        <dbReference type="Proteomes" id="UP000193334"/>
    </source>
</evidence>
<dbReference type="Gene3D" id="3.30.10.20">
    <property type="match status" value="3"/>
</dbReference>
<dbReference type="SMART" id="SM00740">
    <property type="entry name" value="PASTA"/>
    <property type="match status" value="3"/>
</dbReference>
<dbReference type="Pfam" id="PF03781">
    <property type="entry name" value="FGE-sulfatase"/>
    <property type="match status" value="1"/>
</dbReference>
<dbReference type="Gene3D" id="3.90.1580.10">
    <property type="entry name" value="paralog of FGE (formylglycine-generating enzyme)"/>
    <property type="match status" value="1"/>
</dbReference>
<dbReference type="PANTHER" id="PTHR23150:SF19">
    <property type="entry name" value="FORMYLGLYCINE-GENERATING ENZYME"/>
    <property type="match status" value="1"/>
</dbReference>
<dbReference type="KEGG" id="pbp:STSP1_01527"/>
<dbReference type="STRING" id="1941349.STSP1_01527"/>
<feature type="signal peptide" evidence="1">
    <location>
        <begin position="1"/>
        <end position="22"/>
    </location>
</feature>
<dbReference type="SUPFAM" id="SSF56436">
    <property type="entry name" value="C-type lectin-like"/>
    <property type="match status" value="1"/>
</dbReference>
<keyword evidence="3" id="KW-0418">Kinase</keyword>
<dbReference type="InterPro" id="IPR016187">
    <property type="entry name" value="CTDL_fold"/>
</dbReference>
<keyword evidence="3" id="KW-0808">Transferase</keyword>
<dbReference type="InterPro" id="IPR051043">
    <property type="entry name" value="Sulfatase_Mod_Factor_Kinase"/>
</dbReference>
<proteinExistence type="predicted"/>
<dbReference type="PROSITE" id="PS51257">
    <property type="entry name" value="PROKAR_LIPOPROTEIN"/>
    <property type="match status" value="1"/>
</dbReference>
<dbReference type="GO" id="GO:0004674">
    <property type="term" value="F:protein serine/threonine kinase activity"/>
    <property type="evidence" value="ECO:0007669"/>
    <property type="project" value="UniProtKB-EC"/>
</dbReference>
<keyword evidence="1" id="KW-0732">Signal</keyword>
<dbReference type="EC" id="2.7.11.1" evidence="3"/>
<evidence type="ECO:0000256" key="1">
    <source>
        <dbReference type="SAM" id="SignalP"/>
    </source>
</evidence>
<dbReference type="PROSITE" id="PS51178">
    <property type="entry name" value="PASTA"/>
    <property type="match status" value="3"/>
</dbReference>
<dbReference type="InterPro" id="IPR042095">
    <property type="entry name" value="SUMF_sf"/>
</dbReference>
<evidence type="ECO:0000259" key="2">
    <source>
        <dbReference type="PROSITE" id="PS51178"/>
    </source>
</evidence>
<feature type="chain" id="PRO_5011986596" evidence="1">
    <location>
        <begin position="23"/>
        <end position="582"/>
    </location>
</feature>
<dbReference type="InterPro" id="IPR018247">
    <property type="entry name" value="EF_Hand_1_Ca_BS"/>
</dbReference>
<gene>
    <name evidence="3" type="primary">prkC</name>
    <name evidence="3" type="ORF">STSP1_01527</name>
</gene>
<sequence length="582" mass="61668" precursor="true">MRFPKVLLSVFLCISIACSSFAGSILDVSPSNAVKGEAAIISLDCDGTSFTADPVQGVWLFKGSQLIKAESYTVLGDKQLEAELDVSGGVSVGLWTVVISSESGVLYLEDSFLVYTPDLSDDGVVDALDFSLFAKHFLEVMPGYTLVPDLENLPLTEAEQQIIDAGLTSSAAAEEYSDTVAEGNVITQNPLAGEVLPEGAVVALTVSKGPELSEVPDLVSLNQTDAENTIAAAGLSVGDVTEDYSDNIAAGLVISQSPLAGESIAVGSAVDFVVSLGVEMVTVPEISGLEQSQAEAAIISAGLTVGSVTEEHSSTVAEGLVISQSPLAGESIAVGSAVDFVVSLGEQPDPTGMTWVYIDDPGVSGHGGFTSYMSKYETTNAQYCQYLNEALASGDVQISGGEVYGASGDYSGEIYYDMDDSDAQISYSDGSFYVETRDGYDMSDHPVGEVSWYGAKAFAAYYGYRLPTEWEWQAAADYDGSYTYGCGTSIDHSKANYDDANPLGLSGRPCITPVGYYPAFGYGLCDMAGNVYEWTNSIYSGSDRVLRGGCWGRSGYVCSVSYRNYYYPYRPISSHGFRVVRP</sequence>
<dbReference type="RefSeq" id="WP_161491674.1">
    <property type="nucleotide sequence ID" value="NZ_CP021023.1"/>
</dbReference>
<dbReference type="Proteomes" id="UP000193334">
    <property type="component" value="Chromosome"/>
</dbReference>
<feature type="domain" description="PASTA" evidence="2">
    <location>
        <begin position="209"/>
        <end position="276"/>
    </location>
</feature>
<accession>A0A1W6LN11</accession>
<protein>
    <submittedName>
        <fullName evidence="3">Serine/threonine-protein kinase PrkC</fullName>
        <ecNumber evidence="3">2.7.11.1</ecNumber>
    </submittedName>
</protein>
<name>A0A1W6LN11_9BACT</name>
<dbReference type="PROSITE" id="PS00018">
    <property type="entry name" value="EF_HAND_1"/>
    <property type="match status" value="1"/>
</dbReference>
<feature type="domain" description="PASTA" evidence="2">
    <location>
        <begin position="141"/>
        <end position="208"/>
    </location>
</feature>
<feature type="domain" description="PASTA" evidence="2">
    <location>
        <begin position="277"/>
        <end position="344"/>
    </location>
</feature>
<dbReference type="InterPro" id="IPR005543">
    <property type="entry name" value="PASTA_dom"/>
</dbReference>
<reference evidence="4" key="1">
    <citation type="submission" date="2017-04" db="EMBL/GenBank/DDBJ databases">
        <title>Comparative genomics and description of representatives of a novel lineage of planctomycetes thriving in anoxic sediments.</title>
        <authorList>
            <person name="Spring S."/>
            <person name="Bunk B."/>
            <person name="Sproer C."/>
        </authorList>
    </citation>
    <scope>NUCLEOTIDE SEQUENCE [LARGE SCALE GENOMIC DNA]</scope>
    <source>
        <strain evidence="4">ST-PulAB-D4</strain>
    </source>
</reference>
<dbReference type="InterPro" id="IPR005532">
    <property type="entry name" value="SUMF_dom"/>
</dbReference>
<dbReference type="AlphaFoldDB" id="A0A1W6LN11"/>
<dbReference type="GO" id="GO:0120147">
    <property type="term" value="F:formylglycine-generating oxidase activity"/>
    <property type="evidence" value="ECO:0007669"/>
    <property type="project" value="TreeGrafter"/>
</dbReference>
<evidence type="ECO:0000313" key="3">
    <source>
        <dbReference type="EMBL" id="ARN57132.1"/>
    </source>
</evidence>
<dbReference type="Pfam" id="PF03793">
    <property type="entry name" value="PASTA"/>
    <property type="match status" value="3"/>
</dbReference>
<dbReference type="CDD" id="cd06577">
    <property type="entry name" value="PASTA_pknB"/>
    <property type="match status" value="3"/>
</dbReference>
<keyword evidence="4" id="KW-1185">Reference proteome</keyword>
<dbReference type="EMBL" id="CP021023">
    <property type="protein sequence ID" value="ARN57132.1"/>
    <property type="molecule type" value="Genomic_DNA"/>
</dbReference>
<dbReference type="PANTHER" id="PTHR23150">
    <property type="entry name" value="SULFATASE MODIFYING FACTOR 1, 2"/>
    <property type="match status" value="1"/>
</dbReference>